<organism evidence="1 2">
    <name type="scientific">Microbispora cellulosiformans</name>
    <dbReference type="NCBI Taxonomy" id="2614688"/>
    <lineage>
        <taxon>Bacteria</taxon>
        <taxon>Bacillati</taxon>
        <taxon>Actinomycetota</taxon>
        <taxon>Actinomycetes</taxon>
        <taxon>Streptosporangiales</taxon>
        <taxon>Streptosporangiaceae</taxon>
        <taxon>Microbispora</taxon>
    </lineage>
</organism>
<sequence>MKEAGPMTAPVEHRMRWEFGVLVPPGFPGEPSAGVTECLLEADPDATIDLRLRFLHVRCRTVEREEDDGYWPVPKLTVAGHDYLGFDEAVERETRAVLPLTGGRRTVEVHVPGGREIEPIIAASGERTGRVICEHQPIHAEMRVSAEWLPGPYGLVRLRVEVHNTARWERADAPREEALRHSLVAAHLLIGVSGGAFGAAPAGEGPQVRGT</sequence>
<reference evidence="1 2" key="1">
    <citation type="submission" date="2019-09" db="EMBL/GenBank/DDBJ databases">
        <title>Screening of Novel Bioactive Compounds from Soil-Associated.</title>
        <authorList>
            <person name="Gong X."/>
        </authorList>
    </citation>
    <scope>NUCLEOTIDE SEQUENCE [LARGE SCALE GENOMIC DNA]</scope>
    <source>
        <strain evidence="1 2">Gxj-6</strain>
    </source>
</reference>
<proteinExistence type="predicted"/>
<protein>
    <submittedName>
        <fullName evidence="1">Uncharacterized protein</fullName>
    </submittedName>
</protein>
<keyword evidence="2" id="KW-1185">Reference proteome</keyword>
<gene>
    <name evidence="1" type="ORF">F5972_24385</name>
</gene>
<dbReference type="RefSeq" id="WP_150936187.1">
    <property type="nucleotide sequence ID" value="NZ_VYTZ01000008.1"/>
</dbReference>
<accession>A0A5J5K059</accession>
<name>A0A5J5K059_9ACTN</name>
<dbReference type="EMBL" id="VYTZ01000008">
    <property type="protein sequence ID" value="KAA9376539.1"/>
    <property type="molecule type" value="Genomic_DNA"/>
</dbReference>
<dbReference type="Proteomes" id="UP000327011">
    <property type="component" value="Unassembled WGS sequence"/>
</dbReference>
<comment type="caution">
    <text evidence="1">The sequence shown here is derived from an EMBL/GenBank/DDBJ whole genome shotgun (WGS) entry which is preliminary data.</text>
</comment>
<evidence type="ECO:0000313" key="1">
    <source>
        <dbReference type="EMBL" id="KAA9376539.1"/>
    </source>
</evidence>
<evidence type="ECO:0000313" key="2">
    <source>
        <dbReference type="Proteomes" id="UP000327011"/>
    </source>
</evidence>
<dbReference type="AlphaFoldDB" id="A0A5J5K059"/>